<keyword evidence="2" id="KW-0472">Membrane</keyword>
<feature type="transmembrane region" description="Helical" evidence="2">
    <location>
        <begin position="12"/>
        <end position="32"/>
    </location>
</feature>
<organism evidence="3 4">
    <name type="scientific">Desulfomonile tiedjei</name>
    <dbReference type="NCBI Taxonomy" id="2358"/>
    <lineage>
        <taxon>Bacteria</taxon>
        <taxon>Pseudomonadati</taxon>
        <taxon>Thermodesulfobacteriota</taxon>
        <taxon>Desulfomonilia</taxon>
        <taxon>Desulfomonilales</taxon>
        <taxon>Desulfomonilaceae</taxon>
        <taxon>Desulfomonile</taxon>
    </lineage>
</organism>
<proteinExistence type="predicted"/>
<feature type="transmembrane region" description="Helical" evidence="2">
    <location>
        <begin position="99"/>
        <end position="124"/>
    </location>
</feature>
<dbReference type="EMBL" id="JACRDE010000553">
    <property type="protein sequence ID" value="MBI5252027.1"/>
    <property type="molecule type" value="Genomic_DNA"/>
</dbReference>
<evidence type="ECO:0000313" key="4">
    <source>
        <dbReference type="Proteomes" id="UP000807825"/>
    </source>
</evidence>
<feature type="coiled-coil region" evidence="1">
    <location>
        <begin position="61"/>
        <end position="88"/>
    </location>
</feature>
<evidence type="ECO:0000313" key="3">
    <source>
        <dbReference type="EMBL" id="MBI5252027.1"/>
    </source>
</evidence>
<comment type="caution">
    <text evidence="3">The sequence shown here is derived from an EMBL/GenBank/DDBJ whole genome shotgun (WGS) entry which is preliminary data.</text>
</comment>
<dbReference type="AlphaFoldDB" id="A0A9D6Z601"/>
<evidence type="ECO:0000256" key="1">
    <source>
        <dbReference type="SAM" id="Coils"/>
    </source>
</evidence>
<sequence>MLGDKHIRKSGSVTIISAAFFIAVCVLGAMSVSAEAPEKVGDGAGITTWQDNQAEGSSVPRLSAEERVEQMEKTLQSIKDTSEKSEERSYQNKMMARELIGYVKIMVVVLVVIALSFPFIVWLLSKKRILGLSGLSQEVSATLLVVEERQAKLANILKEVQGEIDYLHTMSVPDLKNLIKQAETYLEQNEKDLGKAGRDKK</sequence>
<keyword evidence="1" id="KW-0175">Coiled coil</keyword>
<evidence type="ECO:0000256" key="2">
    <source>
        <dbReference type="SAM" id="Phobius"/>
    </source>
</evidence>
<reference evidence="3" key="1">
    <citation type="submission" date="2020-07" db="EMBL/GenBank/DDBJ databases">
        <title>Huge and variable diversity of episymbiotic CPR bacteria and DPANN archaea in groundwater ecosystems.</title>
        <authorList>
            <person name="He C.Y."/>
            <person name="Keren R."/>
            <person name="Whittaker M."/>
            <person name="Farag I.F."/>
            <person name="Doudna J."/>
            <person name="Cate J.H.D."/>
            <person name="Banfield J.F."/>
        </authorList>
    </citation>
    <scope>NUCLEOTIDE SEQUENCE</scope>
    <source>
        <strain evidence="3">NC_groundwater_1664_Pr3_B-0.1um_52_9</strain>
    </source>
</reference>
<dbReference type="Proteomes" id="UP000807825">
    <property type="component" value="Unassembled WGS sequence"/>
</dbReference>
<protein>
    <submittedName>
        <fullName evidence="3">Uncharacterized protein</fullName>
    </submittedName>
</protein>
<keyword evidence="2" id="KW-1133">Transmembrane helix</keyword>
<gene>
    <name evidence="3" type="ORF">HY912_21240</name>
</gene>
<name>A0A9D6Z601_9BACT</name>
<keyword evidence="2" id="KW-0812">Transmembrane</keyword>
<accession>A0A9D6Z601</accession>